<dbReference type="PANTHER" id="PTHR46056">
    <property type="entry name" value="LONG-CHAIN-ALCOHOL OXIDASE"/>
    <property type="match status" value="1"/>
</dbReference>
<dbReference type="Proteomes" id="UP000030645">
    <property type="component" value="Unassembled WGS sequence"/>
</dbReference>
<comment type="catalytic activity">
    <reaction evidence="1">
        <text>a long-chain primary fatty alcohol + O2 = a long-chain fatty aldehyde + H2O2</text>
        <dbReference type="Rhea" id="RHEA:22756"/>
        <dbReference type="ChEBI" id="CHEBI:15379"/>
        <dbReference type="ChEBI" id="CHEBI:16240"/>
        <dbReference type="ChEBI" id="CHEBI:17176"/>
        <dbReference type="ChEBI" id="CHEBI:77396"/>
        <dbReference type="EC" id="1.1.3.20"/>
    </reaction>
</comment>
<dbReference type="InterPro" id="IPR000172">
    <property type="entry name" value="GMC_OxRdtase_N"/>
</dbReference>
<evidence type="ECO:0000256" key="10">
    <source>
        <dbReference type="ARBA" id="ARBA00023002"/>
    </source>
</evidence>
<dbReference type="KEGG" id="mnt:21404195"/>
<evidence type="ECO:0000256" key="7">
    <source>
        <dbReference type="ARBA" id="ARBA00022692"/>
    </source>
</evidence>
<evidence type="ECO:0000256" key="5">
    <source>
        <dbReference type="ARBA" id="ARBA00013125"/>
    </source>
</evidence>
<comment type="similarity">
    <text evidence="4">Belongs to the GMC oxidoreductase family.</text>
</comment>
<dbReference type="GO" id="GO:0050660">
    <property type="term" value="F:flavin adenine dinucleotide binding"/>
    <property type="evidence" value="ECO:0007669"/>
    <property type="project" value="InterPro"/>
</dbReference>
<evidence type="ECO:0000256" key="4">
    <source>
        <dbReference type="ARBA" id="ARBA00010790"/>
    </source>
</evidence>
<dbReference type="Gene3D" id="3.50.50.60">
    <property type="entry name" value="FAD/NAD(P)-binding domain"/>
    <property type="match status" value="2"/>
</dbReference>
<evidence type="ECO:0000256" key="12">
    <source>
        <dbReference type="PIRSR" id="PIRSR028937-1"/>
    </source>
</evidence>
<evidence type="ECO:0000256" key="13">
    <source>
        <dbReference type="PIRSR" id="PIRSR028937-2"/>
    </source>
</evidence>
<evidence type="ECO:0000256" key="11">
    <source>
        <dbReference type="ARBA" id="ARBA00023136"/>
    </source>
</evidence>
<dbReference type="InterPro" id="IPR036188">
    <property type="entry name" value="FAD/NAD-bd_sf"/>
</dbReference>
<evidence type="ECO:0000256" key="9">
    <source>
        <dbReference type="ARBA" id="ARBA00022989"/>
    </source>
</evidence>
<evidence type="ECO:0000256" key="2">
    <source>
        <dbReference type="ARBA" id="ARBA00003842"/>
    </source>
</evidence>
<keyword evidence="8 13" id="KW-0274">FAD</keyword>
<feature type="active site" description="Proton acceptor" evidence="12">
    <location>
        <position position="765"/>
    </location>
</feature>
<keyword evidence="18" id="KW-1185">Reference proteome</keyword>
<keyword evidence="7 14" id="KW-0812">Transmembrane</keyword>
<proteinExistence type="inferred from homology"/>
<dbReference type="EMBL" id="KE346220">
    <property type="protein sequence ID" value="EXC31034.1"/>
    <property type="molecule type" value="Genomic_DNA"/>
</dbReference>
<feature type="transmembrane region" description="Helical" evidence="14">
    <location>
        <begin position="143"/>
        <end position="171"/>
    </location>
</feature>
<dbReference type="Pfam" id="PF05199">
    <property type="entry name" value="GMC_oxred_C"/>
    <property type="match status" value="1"/>
</dbReference>
<dbReference type="InterPro" id="IPR012400">
    <property type="entry name" value="Long_Oxdase"/>
</dbReference>
<dbReference type="eggNOG" id="ENOG502QSD8">
    <property type="taxonomic scope" value="Eukaryota"/>
</dbReference>
<dbReference type="SUPFAM" id="SSF51905">
    <property type="entry name" value="FAD/NAD(P)-binding domain"/>
    <property type="match status" value="1"/>
</dbReference>
<evidence type="ECO:0000256" key="3">
    <source>
        <dbReference type="ARBA" id="ARBA00004370"/>
    </source>
</evidence>
<evidence type="ECO:0000256" key="14">
    <source>
        <dbReference type="SAM" id="Phobius"/>
    </source>
</evidence>
<accession>W9SIN2</accession>
<comment type="function">
    <text evidence="2">Long-chain fatty alcohol oxidase involved in the omega-oxidation pathway of lipid degradation.</text>
</comment>
<evidence type="ECO:0000256" key="8">
    <source>
        <dbReference type="ARBA" id="ARBA00022827"/>
    </source>
</evidence>
<evidence type="ECO:0000259" key="15">
    <source>
        <dbReference type="Pfam" id="PF00732"/>
    </source>
</evidence>
<comment type="subcellular location">
    <subcellularLocation>
        <location evidence="3">Membrane</location>
    </subcellularLocation>
</comment>
<keyword evidence="9 14" id="KW-1133">Transmembrane helix</keyword>
<dbReference type="InterPro" id="IPR007867">
    <property type="entry name" value="GMC_OxRtase_C"/>
</dbReference>
<dbReference type="GO" id="GO:0016020">
    <property type="term" value="C:membrane"/>
    <property type="evidence" value="ECO:0007669"/>
    <property type="project" value="UniProtKB-SubCell"/>
</dbReference>
<reference evidence="18" key="1">
    <citation type="submission" date="2013-01" db="EMBL/GenBank/DDBJ databases">
        <title>Draft Genome Sequence of a Mulberry Tree, Morus notabilis C.K. Schneid.</title>
        <authorList>
            <person name="He N."/>
            <person name="Zhao S."/>
        </authorList>
    </citation>
    <scope>NUCLEOTIDE SEQUENCE</scope>
</reference>
<evidence type="ECO:0000256" key="6">
    <source>
        <dbReference type="ARBA" id="ARBA00022630"/>
    </source>
</evidence>
<feature type="domain" description="Glucose-methanol-choline oxidoreductase C-terminal" evidence="16">
    <location>
        <begin position="689"/>
        <end position="817"/>
    </location>
</feature>
<feature type="binding site" evidence="13">
    <location>
        <begin position="325"/>
        <end position="340"/>
    </location>
    <ligand>
        <name>FAD</name>
        <dbReference type="ChEBI" id="CHEBI:57692"/>
    </ligand>
</feature>
<dbReference type="PANTHER" id="PTHR46056:SF4">
    <property type="entry name" value="LONG-CHAIN-ALCOHOL OXIDASE FAO4A"/>
    <property type="match status" value="1"/>
</dbReference>
<evidence type="ECO:0000259" key="16">
    <source>
        <dbReference type="Pfam" id="PF05199"/>
    </source>
</evidence>
<dbReference type="AlphaFoldDB" id="W9SIN2"/>
<keyword evidence="10" id="KW-0560">Oxidoreductase</keyword>
<dbReference type="Pfam" id="PF00732">
    <property type="entry name" value="GMC_oxred_N"/>
    <property type="match status" value="1"/>
</dbReference>
<dbReference type="PIRSF" id="PIRSF028937">
    <property type="entry name" value="Lg_Ch_AO"/>
    <property type="match status" value="1"/>
</dbReference>
<sequence>MDEQKSARKHHSLRVSSEMDEKQYLQEYLTDTEYLAGCRDIKINIANVGTSSTADQAMKEEKSRNDNNNVFNIYESSLSRRQMDTLIAVSDAFLPSVDVSDLTADESLLKFYATSASMAATPQRLGGMISERLKHPKKWLLKVALWALSTWFGTFVMCGIASVSTTFPYFHSFPNLSHQRRQEILNSWSQSYFFLLRLLYWSLKLLTFLVFFTQVDSKDHNVSWKAIGYTGPDPDFKVQNTTTAATTKLDEQQQQQQEILFGPLSSGIVDFKTLPHDLTLINTLKRHGFPVKRRRPCTSILPQERSTHNNKVPSSIFDPFLKIRCDAVVVGSGSGGGVVAGLLARAGYKVLVLEKGNYYARNNLTLLEGPTLDQMYLSNGLMATADMDVLLLAGSTVGGGSTINWSASIPTPQHVRKEWCDEYELELFGSKLYEEALDVVCKRMQVQSEIEEEGFNNAVLRKGCEELGYPVDNIPRNAPSDHYCGWCCLGCKDGRKKGTSETWLLDLVESGNGVILPGSEAVKVLHQRKSGRERNTATGVAFEFENSKGDKEICVVESRVTVVACGALRTPTLLKRSGLRNPNIGKNLHLHPVAMAWGYFPDNSSSFLAEKKSYEGGIMTAMSTVAADLKKSGYGTVIQTPALHPGMFSILMPWVSGKDMKDRMRRFSRTAHVFALARDQGSGTVNSDSEIRYSVEARDEEKLRAGVEKVLRILAAAGAEEIGTHHGKGKSINVKSASYHELERFVKEESGREMRGLRWPICSAHQMGSCRMGVAAATSAVNPMGETWEVEGLFVADTSVFPTALGVNPMVTVQAIAYCTALSVLQLLKRKKIKTTYI</sequence>
<dbReference type="OrthoDB" id="269227at2759"/>
<gene>
    <name evidence="17" type="ORF">L484_021336</name>
</gene>
<organism evidence="17 18">
    <name type="scientific">Morus notabilis</name>
    <dbReference type="NCBI Taxonomy" id="981085"/>
    <lineage>
        <taxon>Eukaryota</taxon>
        <taxon>Viridiplantae</taxon>
        <taxon>Streptophyta</taxon>
        <taxon>Embryophyta</taxon>
        <taxon>Tracheophyta</taxon>
        <taxon>Spermatophyta</taxon>
        <taxon>Magnoliopsida</taxon>
        <taxon>eudicotyledons</taxon>
        <taxon>Gunneridae</taxon>
        <taxon>Pentapetalae</taxon>
        <taxon>rosids</taxon>
        <taxon>fabids</taxon>
        <taxon>Rosales</taxon>
        <taxon>Moraceae</taxon>
        <taxon>Moreae</taxon>
        <taxon>Morus</taxon>
    </lineage>
</organism>
<dbReference type="EC" id="1.1.3.20" evidence="5"/>
<protein>
    <recommendedName>
        <fullName evidence="5">long-chain-alcohol oxidase</fullName>
        <ecNumber evidence="5">1.1.3.20</ecNumber>
    </recommendedName>
</protein>
<evidence type="ECO:0000313" key="17">
    <source>
        <dbReference type="EMBL" id="EXC31034.1"/>
    </source>
</evidence>
<keyword evidence="6" id="KW-0285">Flavoprotein</keyword>
<feature type="domain" description="Glucose-methanol-choline oxidoreductase N-terminal" evidence="15">
    <location>
        <begin position="373"/>
        <end position="593"/>
    </location>
</feature>
<name>W9SIN2_9ROSA</name>
<dbReference type="STRING" id="981085.W9SIN2"/>
<evidence type="ECO:0000313" key="18">
    <source>
        <dbReference type="Proteomes" id="UP000030645"/>
    </source>
</evidence>
<dbReference type="GO" id="GO:0046577">
    <property type="term" value="F:long-chain-alcohol oxidase activity"/>
    <property type="evidence" value="ECO:0007669"/>
    <property type="project" value="UniProtKB-EC"/>
</dbReference>
<keyword evidence="11 14" id="KW-0472">Membrane</keyword>
<evidence type="ECO:0000256" key="1">
    <source>
        <dbReference type="ARBA" id="ARBA00000920"/>
    </source>
</evidence>